<feature type="domain" description="PASTA" evidence="2">
    <location>
        <begin position="55"/>
        <end position="121"/>
    </location>
</feature>
<gene>
    <name evidence="3" type="ORF">SAMN04487834_100311</name>
</gene>
<keyword evidence="1" id="KW-0812">Transmembrane</keyword>
<name>A0A1H6QM24_9FIRM</name>
<dbReference type="Pfam" id="PF07553">
    <property type="entry name" value="Lipoprotein_Ltp"/>
    <property type="match status" value="2"/>
</dbReference>
<evidence type="ECO:0000313" key="3">
    <source>
        <dbReference type="EMBL" id="SEI41217.1"/>
    </source>
</evidence>
<dbReference type="STRING" id="322505.SAMN04487836_11621"/>
<feature type="transmembrane region" description="Helical" evidence="1">
    <location>
        <begin position="21"/>
        <end position="39"/>
    </location>
</feature>
<evidence type="ECO:0000259" key="2">
    <source>
        <dbReference type="PROSITE" id="PS51178"/>
    </source>
</evidence>
<dbReference type="Gene3D" id="1.10.10.10">
    <property type="entry name" value="Winged helix-like DNA-binding domain superfamily/Winged helix DNA-binding domain"/>
    <property type="match status" value="2"/>
</dbReference>
<dbReference type="EMBL" id="FNYK01000003">
    <property type="protein sequence ID" value="SEI41217.1"/>
    <property type="molecule type" value="Genomic_DNA"/>
</dbReference>
<dbReference type="GeneID" id="54119360"/>
<keyword evidence="1" id="KW-0472">Membrane</keyword>
<protein>
    <submittedName>
        <fullName evidence="3">PASTA domain-containing protein</fullName>
    </submittedName>
</protein>
<dbReference type="Gene3D" id="3.30.10.20">
    <property type="match status" value="1"/>
</dbReference>
<sequence>MKSKNKDLDQLKQKKPLFKKWWFWLIVVVVVIAFSSMGGDDKSKTKETAPKTAEKSVKVKVVDFSKMARADVEKWCQDNKMNYKLVDDYSDSVAEGGYVSQSVKADTSVKQGSSLTITYSKGKKPSIEYLNALHKAKSYSDNMHMSKKGIYKQLTSEYGEQFPADAAQYAIDHVKADWNANALEKAKTYQSDMNMSKKAIYDQLVSAYGEQFEPAEAQYAVDHLSE</sequence>
<dbReference type="Pfam" id="PF03793">
    <property type="entry name" value="PASTA"/>
    <property type="match status" value="1"/>
</dbReference>
<accession>A0A1H6QM24</accession>
<evidence type="ECO:0000313" key="4">
    <source>
        <dbReference type="Proteomes" id="UP000183028"/>
    </source>
</evidence>
<dbReference type="Proteomes" id="UP000183028">
    <property type="component" value="Unassembled WGS sequence"/>
</dbReference>
<proteinExistence type="predicted"/>
<dbReference type="InterPro" id="IPR011434">
    <property type="entry name" value="Ltp-like_HTH"/>
</dbReference>
<dbReference type="PROSITE" id="PS51178">
    <property type="entry name" value="PASTA"/>
    <property type="match status" value="1"/>
</dbReference>
<keyword evidence="4" id="KW-1185">Reference proteome</keyword>
<dbReference type="AlphaFoldDB" id="A0A1H6QM24"/>
<dbReference type="CDD" id="cd06577">
    <property type="entry name" value="PASTA_pknB"/>
    <property type="match status" value="1"/>
</dbReference>
<keyword evidence="1" id="KW-1133">Transmembrane helix</keyword>
<dbReference type="eggNOG" id="COG3064">
    <property type="taxonomic scope" value="Bacteria"/>
</dbReference>
<dbReference type="RefSeq" id="WP_033161955.1">
    <property type="nucleotide sequence ID" value="NZ_CACVPP010000086.1"/>
</dbReference>
<dbReference type="SMART" id="SM00740">
    <property type="entry name" value="PASTA"/>
    <property type="match status" value="1"/>
</dbReference>
<reference evidence="4" key="1">
    <citation type="submission" date="2016-10" db="EMBL/GenBank/DDBJ databases">
        <authorList>
            <person name="Varghese N."/>
        </authorList>
    </citation>
    <scope>NUCLEOTIDE SEQUENCE [LARGE SCALE GENOMIC DNA]</scope>
    <source>
        <strain evidence="4">DSM 20406</strain>
    </source>
</reference>
<organism evidence="3 4">
    <name type="scientific">Sharpea azabuensis</name>
    <dbReference type="NCBI Taxonomy" id="322505"/>
    <lineage>
        <taxon>Bacteria</taxon>
        <taxon>Bacillati</taxon>
        <taxon>Bacillota</taxon>
        <taxon>Erysipelotrichia</taxon>
        <taxon>Erysipelotrichales</taxon>
        <taxon>Coprobacillaceae</taxon>
        <taxon>Sharpea</taxon>
    </lineage>
</organism>
<dbReference type="InterPro" id="IPR036388">
    <property type="entry name" value="WH-like_DNA-bd_sf"/>
</dbReference>
<dbReference type="InterPro" id="IPR005543">
    <property type="entry name" value="PASTA_dom"/>
</dbReference>
<evidence type="ECO:0000256" key="1">
    <source>
        <dbReference type="SAM" id="Phobius"/>
    </source>
</evidence>